<feature type="domain" description="Mannosyl-glycoprotein endo-beta-N-acetylglucosamidase-like" evidence="2">
    <location>
        <begin position="104"/>
        <end position="255"/>
    </location>
</feature>
<evidence type="ECO:0000313" key="4">
    <source>
        <dbReference type="Proteomes" id="UP000588186"/>
    </source>
</evidence>
<dbReference type="Gene3D" id="1.10.530.10">
    <property type="match status" value="1"/>
</dbReference>
<feature type="transmembrane region" description="Helical" evidence="1">
    <location>
        <begin position="12"/>
        <end position="33"/>
    </location>
</feature>
<accession>A0A6V7R529</accession>
<dbReference type="EMBL" id="CAJEWB010000005">
    <property type="protein sequence ID" value="CAD2072426.1"/>
    <property type="molecule type" value="Genomic_DNA"/>
</dbReference>
<protein>
    <submittedName>
        <fullName evidence="3">Bifunctional autolysin</fullName>
    </submittedName>
</protein>
<evidence type="ECO:0000259" key="2">
    <source>
        <dbReference type="SMART" id="SM00047"/>
    </source>
</evidence>
<dbReference type="Pfam" id="PF01832">
    <property type="entry name" value="Glucosaminidase"/>
    <property type="match status" value="1"/>
</dbReference>
<evidence type="ECO:0000313" key="3">
    <source>
        <dbReference type="EMBL" id="CAD2072426.1"/>
    </source>
</evidence>
<organism evidence="3 4">
    <name type="scientific">Phocicoccus pinnipedialis</name>
    <dbReference type="NCBI Taxonomy" id="110845"/>
    <lineage>
        <taxon>Bacteria</taxon>
        <taxon>Bacillati</taxon>
        <taxon>Bacillota</taxon>
        <taxon>Bacilli</taxon>
        <taxon>Bacillales</taxon>
        <taxon>Salinicoccaceae</taxon>
        <taxon>Phocicoccus</taxon>
    </lineage>
</organism>
<comment type="caution">
    <text evidence="3">The sequence shown here is derived from an EMBL/GenBank/DDBJ whole genome shotgun (WGS) entry which is preliminary data.</text>
</comment>
<sequence length="264" mass="30124">MKKLNLPHVQVIFLLVVIALFLLAFVISMQALVKKETEPMYTFEEALERQLNNGTEDLRFDEYGYLVPGSPEDIRDAMNVDNRNMFEFIRIDKDTNITADEANKLLEGKGILEGTGKYFIEAETEYDVSAVYLIAHALIETGNGHSELAKGITVNDEKYYNFFGIGAFDHAAVKEGSSFAKRGNWNSPERAIKGGAKFIRDNYLENDQNTLYKMRWNPENPGTHLYATDIHWAGSIARNMDVFYDELSLQPAIKEDHMYKEEAE</sequence>
<evidence type="ECO:0000256" key="1">
    <source>
        <dbReference type="SAM" id="Phobius"/>
    </source>
</evidence>
<keyword evidence="1" id="KW-0812">Transmembrane</keyword>
<dbReference type="RefSeq" id="WP_186076587.1">
    <property type="nucleotide sequence ID" value="NZ_CAJEWB010000005.1"/>
</dbReference>
<keyword evidence="1" id="KW-1133">Transmembrane helix</keyword>
<keyword evidence="4" id="KW-1185">Reference proteome</keyword>
<reference evidence="3 4" key="1">
    <citation type="submission" date="2020-07" db="EMBL/GenBank/DDBJ databases">
        <authorList>
            <person name="Criscuolo A."/>
        </authorList>
    </citation>
    <scope>NUCLEOTIDE SEQUENCE [LARGE SCALE GENOMIC DNA]</scope>
    <source>
        <strain evidence="3">CIP107946</strain>
    </source>
</reference>
<dbReference type="Proteomes" id="UP000588186">
    <property type="component" value="Unassembled WGS sequence"/>
</dbReference>
<dbReference type="SMART" id="SM00047">
    <property type="entry name" value="LYZ2"/>
    <property type="match status" value="1"/>
</dbReference>
<name>A0A6V7R529_9BACL</name>
<dbReference type="InterPro" id="IPR002901">
    <property type="entry name" value="MGlyc_endo_b_GlcNAc-like_dom"/>
</dbReference>
<proteinExistence type="predicted"/>
<dbReference type="GO" id="GO:0004040">
    <property type="term" value="F:amidase activity"/>
    <property type="evidence" value="ECO:0007669"/>
    <property type="project" value="InterPro"/>
</dbReference>
<gene>
    <name evidence="3" type="primary">atl_2</name>
    <name evidence="3" type="ORF">JEOPIN946_00519</name>
</gene>
<keyword evidence="1" id="KW-0472">Membrane</keyword>
<dbReference type="AlphaFoldDB" id="A0A6V7R529"/>